<dbReference type="NCBIfam" id="NF033539">
    <property type="entry name" value="transpos_IS1380"/>
    <property type="match status" value="1"/>
</dbReference>
<name>A0ABV3RTN0_9RHOB</name>
<evidence type="ECO:0000259" key="1">
    <source>
        <dbReference type="Pfam" id="PF13701"/>
    </source>
</evidence>
<proteinExistence type="predicted"/>
<dbReference type="RefSeq" id="WP_367879718.1">
    <property type="nucleotide sequence ID" value="NZ_JBFNXX010000028.1"/>
</dbReference>
<evidence type="ECO:0000313" key="2">
    <source>
        <dbReference type="EMBL" id="MEW9922021.1"/>
    </source>
</evidence>
<feature type="domain" description="Transposase DDE" evidence="1">
    <location>
        <begin position="17"/>
        <end position="444"/>
    </location>
</feature>
<evidence type="ECO:0000313" key="3">
    <source>
        <dbReference type="Proteomes" id="UP001556098"/>
    </source>
</evidence>
<dbReference type="InterPro" id="IPR012337">
    <property type="entry name" value="RNaseH-like_sf"/>
</dbReference>
<organism evidence="2 3">
    <name type="scientific">Sulfitobacter sediminis</name>
    <dbReference type="NCBI Taxonomy" id="3234186"/>
    <lineage>
        <taxon>Bacteria</taxon>
        <taxon>Pseudomonadati</taxon>
        <taxon>Pseudomonadota</taxon>
        <taxon>Alphaproteobacteria</taxon>
        <taxon>Rhodobacterales</taxon>
        <taxon>Roseobacteraceae</taxon>
        <taxon>Sulfitobacter</taxon>
    </lineage>
</organism>
<dbReference type="SUPFAM" id="SSF53098">
    <property type="entry name" value="Ribonuclease H-like"/>
    <property type="match status" value="1"/>
</dbReference>
<dbReference type="InterPro" id="IPR047960">
    <property type="entry name" value="Transpos_IS1380"/>
</dbReference>
<protein>
    <submittedName>
        <fullName evidence="2">IS1380 family transposase</fullName>
    </submittedName>
</protein>
<comment type="caution">
    <text evidence="2">The sequence shown here is derived from an EMBL/GenBank/DDBJ whole genome shotgun (WGS) entry which is preliminary data.</text>
</comment>
<sequence>MAADATGKADAGPLRLEFDRSVKVEFCGSAISSDGGLLLHRELDDALGLTDMAALLFADPRTGRNGRHRFISFLRQSIFSQLAGYEDFNDADRLSRDPVMRHIVGGRAVKYGAASASAMDRFETEMLAQSNNLTALIDLPGRWIDAVHDRRPPKVITLDMDSSESPVHGDQEGSAWNGHFQSKCLHPLFLFNQFGDLERCSLRPGNVHSADGWEDVLRPVLARYATEARPLIKRRRFRADAAFAIPALFDLLEAAGWDYAIRIKGNRKLYERIDFLTKRGPGRPPHHVVRHYASFHYRAKSWSRPRRIVAKVEFHSGELFPRVGFIVTNRSLPNERVLAFYNGRGTAEQHIKEGKHALKWTRLSCMKFAANAVRLQLHAPAYNLANFLQTLATPKDIETWSLTSLRVRLIKTGARLVRHGRYAIFQMAEAALPKGVVAGILGLINTLRGPPAAAVSV</sequence>
<dbReference type="Proteomes" id="UP001556098">
    <property type="component" value="Unassembled WGS sequence"/>
</dbReference>
<dbReference type="InterPro" id="IPR025668">
    <property type="entry name" value="Tnp_DDE_dom"/>
</dbReference>
<keyword evidence="3" id="KW-1185">Reference proteome</keyword>
<accession>A0ABV3RTN0</accession>
<reference evidence="2 3" key="1">
    <citation type="submission" date="2024-07" db="EMBL/GenBank/DDBJ databases">
        <title>Marimonas sp.nov., isolated from tidal-flat sediment.</title>
        <authorList>
            <person name="Jayan J.N."/>
            <person name="Lee S.S."/>
        </authorList>
    </citation>
    <scope>NUCLEOTIDE SEQUENCE [LARGE SCALE GENOMIC DNA]</scope>
    <source>
        <strain evidence="2 3">MJW-29</strain>
    </source>
</reference>
<dbReference type="Pfam" id="PF13701">
    <property type="entry name" value="DDE_Tnp_1_4"/>
    <property type="match status" value="1"/>
</dbReference>
<dbReference type="EMBL" id="JBFNXX010000028">
    <property type="protein sequence ID" value="MEW9922021.1"/>
    <property type="molecule type" value="Genomic_DNA"/>
</dbReference>
<gene>
    <name evidence="2" type="ORF">AB2B41_20645</name>
</gene>